<accession>A0A173RNM4</accession>
<name>A0A173RNM4_9FIRM</name>
<reference evidence="1 2" key="1">
    <citation type="submission" date="2015-09" db="EMBL/GenBank/DDBJ databases">
        <authorList>
            <consortium name="Pathogen Informatics"/>
        </authorList>
    </citation>
    <scope>NUCLEOTIDE SEQUENCE [LARGE SCALE GENOMIC DNA]</scope>
    <source>
        <strain evidence="1 2">2789STDY5834962</strain>
    </source>
</reference>
<dbReference type="AlphaFoldDB" id="A0A173RNM4"/>
<sequence length="43" mass="4809">MPGDTETGGTRFASIAFGYPNALWGEPQSPEYKMKTERKDKLC</sequence>
<dbReference type="Proteomes" id="UP000095727">
    <property type="component" value="Unassembled WGS sequence"/>
</dbReference>
<dbReference type="EMBL" id="CYXR01000004">
    <property type="protein sequence ID" value="CUM79532.1"/>
    <property type="molecule type" value="Genomic_DNA"/>
</dbReference>
<evidence type="ECO:0000313" key="1">
    <source>
        <dbReference type="EMBL" id="CUM79532.1"/>
    </source>
</evidence>
<organism evidence="1 2">
    <name type="scientific">Coprococcus comes</name>
    <dbReference type="NCBI Taxonomy" id="410072"/>
    <lineage>
        <taxon>Bacteria</taxon>
        <taxon>Bacillati</taxon>
        <taxon>Bacillota</taxon>
        <taxon>Clostridia</taxon>
        <taxon>Lachnospirales</taxon>
        <taxon>Lachnospiraceae</taxon>
        <taxon>Coprococcus</taxon>
    </lineage>
</organism>
<protein>
    <submittedName>
        <fullName evidence="1">Uncharacterized protein</fullName>
    </submittedName>
</protein>
<proteinExistence type="predicted"/>
<evidence type="ECO:0000313" key="2">
    <source>
        <dbReference type="Proteomes" id="UP000095727"/>
    </source>
</evidence>
<gene>
    <name evidence="1" type="ORF">ERS852574_00752</name>
</gene>